<protein>
    <submittedName>
        <fullName evidence="3">FAD-binding oxidoreductase</fullName>
    </submittedName>
</protein>
<keyword evidence="4" id="KW-1185">Reference proteome</keyword>
<dbReference type="RefSeq" id="WP_133341608.1">
    <property type="nucleotide sequence ID" value="NZ_SMZO01000006.1"/>
</dbReference>
<sequence>MNLLHANDRPGAYPPSLYAACTPRLAPCPPLAGTVRADVCVIGGGFTGLSAALGLAQRGYSVRLLEAQRLGFGASGRNGGQVGSGQRMDQRELESRVGLDDARKLWALAEDAKAEVKTLTATQGMACDWHDGVAHVARSPQAASHEAQLAEHLAQHYDYTAIEVLDRSGATHETGARGFAGGVIDWGAGHLNPLAFALGLARAAQAAGAVLHETSEVTALGTGPRRIVKTATGNVEAEHVILACNGYLGKLHSPTAARVMPINNFIIATDPLDDFPEVLPRGIAVADDKFVVNYWRRSADGRLIFGGGETYGYRFPADIAAMVRPLMLKLYPQLAPVRISHAWGGTLAITRSRLPHFARPEPGLYTASGYSGHGVALATLAGKLMAEAISGDAERFDVMSRLPSPAFPGGVSLRPSLLVLAMTWFALRDRLGL</sequence>
<dbReference type="PANTHER" id="PTHR13847:SF281">
    <property type="entry name" value="FAD DEPENDENT OXIDOREDUCTASE DOMAIN-CONTAINING PROTEIN"/>
    <property type="match status" value="1"/>
</dbReference>
<evidence type="ECO:0000259" key="2">
    <source>
        <dbReference type="Pfam" id="PF01266"/>
    </source>
</evidence>
<dbReference type="Gene3D" id="3.50.50.60">
    <property type="entry name" value="FAD/NAD(P)-binding domain"/>
    <property type="match status" value="1"/>
</dbReference>
<feature type="domain" description="FAD dependent oxidoreductase" evidence="2">
    <location>
        <begin position="38"/>
        <end position="387"/>
    </location>
</feature>
<dbReference type="OrthoDB" id="9806601at2"/>
<dbReference type="InterPro" id="IPR006076">
    <property type="entry name" value="FAD-dep_OxRdtase"/>
</dbReference>
<proteinExistence type="predicted"/>
<dbReference type="SUPFAM" id="SSF51971">
    <property type="entry name" value="Nucleotide-binding domain"/>
    <property type="match status" value="1"/>
</dbReference>
<evidence type="ECO:0000313" key="4">
    <source>
        <dbReference type="Proteomes" id="UP000294562"/>
    </source>
</evidence>
<gene>
    <name evidence="3" type="ORF">E2L05_04040</name>
</gene>
<dbReference type="GO" id="GO:0016491">
    <property type="term" value="F:oxidoreductase activity"/>
    <property type="evidence" value="ECO:0007669"/>
    <property type="project" value="UniProtKB-KW"/>
</dbReference>
<dbReference type="Gene3D" id="3.30.9.10">
    <property type="entry name" value="D-Amino Acid Oxidase, subunit A, domain 2"/>
    <property type="match status" value="1"/>
</dbReference>
<dbReference type="GO" id="GO:0005737">
    <property type="term" value="C:cytoplasm"/>
    <property type="evidence" value="ECO:0007669"/>
    <property type="project" value="TreeGrafter"/>
</dbReference>
<dbReference type="Proteomes" id="UP000294562">
    <property type="component" value="Unassembled WGS sequence"/>
</dbReference>
<dbReference type="AlphaFoldDB" id="A0A4R6B3A8"/>
<comment type="caution">
    <text evidence="3">The sequence shown here is derived from an EMBL/GenBank/DDBJ whole genome shotgun (WGS) entry which is preliminary data.</text>
</comment>
<reference evidence="3 4" key="1">
    <citation type="submission" date="2019-03" db="EMBL/GenBank/DDBJ databases">
        <title>Rhodobacteraceae bacterium SM1902, a new member of the family Rhodobacteraceae isolated from Yantai.</title>
        <authorList>
            <person name="Sun Y."/>
        </authorList>
    </citation>
    <scope>NUCLEOTIDE SEQUENCE [LARGE SCALE GENOMIC DNA]</scope>
    <source>
        <strain evidence="3 4">SM1902</strain>
    </source>
</reference>
<evidence type="ECO:0000256" key="1">
    <source>
        <dbReference type="ARBA" id="ARBA00023002"/>
    </source>
</evidence>
<dbReference type="PANTHER" id="PTHR13847">
    <property type="entry name" value="SARCOSINE DEHYDROGENASE-RELATED"/>
    <property type="match status" value="1"/>
</dbReference>
<accession>A0A4R6B3A8</accession>
<name>A0A4R6B3A8_9RHOB</name>
<dbReference type="InterPro" id="IPR036188">
    <property type="entry name" value="FAD/NAD-bd_sf"/>
</dbReference>
<dbReference type="Pfam" id="PF01266">
    <property type="entry name" value="DAO"/>
    <property type="match status" value="1"/>
</dbReference>
<dbReference type="EMBL" id="SMZO01000006">
    <property type="protein sequence ID" value="TDL90694.1"/>
    <property type="molecule type" value="Genomic_DNA"/>
</dbReference>
<keyword evidence="1" id="KW-0560">Oxidoreductase</keyword>
<evidence type="ECO:0000313" key="3">
    <source>
        <dbReference type="EMBL" id="TDL90694.1"/>
    </source>
</evidence>
<organism evidence="3 4">
    <name type="scientific">Meridianimarinicoccus aquatilis</name>
    <dbReference type="NCBI Taxonomy" id="2552766"/>
    <lineage>
        <taxon>Bacteria</taxon>
        <taxon>Pseudomonadati</taxon>
        <taxon>Pseudomonadota</taxon>
        <taxon>Alphaproteobacteria</taxon>
        <taxon>Rhodobacterales</taxon>
        <taxon>Paracoccaceae</taxon>
        <taxon>Meridianimarinicoccus</taxon>
    </lineage>
</organism>